<evidence type="ECO:0000256" key="12">
    <source>
        <dbReference type="RuleBase" id="RU003357"/>
    </source>
</evidence>
<feature type="domain" description="TonB-dependent receptor plug" evidence="15">
    <location>
        <begin position="50"/>
        <end position="156"/>
    </location>
</feature>
<evidence type="ECO:0000256" key="2">
    <source>
        <dbReference type="ARBA" id="ARBA00022448"/>
    </source>
</evidence>
<feature type="chain" id="PRO_5030765672" evidence="13">
    <location>
        <begin position="26"/>
        <end position="691"/>
    </location>
</feature>
<dbReference type="EMBL" id="JAAAWN010000026">
    <property type="protein sequence ID" value="NDV92645.1"/>
    <property type="molecule type" value="Genomic_DNA"/>
</dbReference>
<comment type="subcellular location">
    <subcellularLocation>
        <location evidence="1 11">Cell outer membrane</location>
        <topology evidence="1 11">Multi-pass membrane protein</topology>
    </subcellularLocation>
</comment>
<keyword evidence="17" id="KW-1185">Reference proteome</keyword>
<keyword evidence="3 11" id="KW-1134">Transmembrane beta strand</keyword>
<dbReference type="PANTHER" id="PTHR32552">
    <property type="entry name" value="FERRICHROME IRON RECEPTOR-RELATED"/>
    <property type="match status" value="1"/>
</dbReference>
<dbReference type="AlphaFoldDB" id="A0A7X5LNH8"/>
<keyword evidence="7" id="KW-0406">Ion transport</keyword>
<dbReference type="Proteomes" id="UP000470213">
    <property type="component" value="Unassembled WGS sequence"/>
</dbReference>
<evidence type="ECO:0000256" key="4">
    <source>
        <dbReference type="ARBA" id="ARBA00022496"/>
    </source>
</evidence>
<dbReference type="PROSITE" id="PS52016">
    <property type="entry name" value="TONB_DEPENDENT_REC_3"/>
    <property type="match status" value="1"/>
</dbReference>
<evidence type="ECO:0000256" key="7">
    <source>
        <dbReference type="ARBA" id="ARBA00023065"/>
    </source>
</evidence>
<dbReference type="GO" id="GO:0006826">
    <property type="term" value="P:iron ion transport"/>
    <property type="evidence" value="ECO:0007669"/>
    <property type="project" value="UniProtKB-KW"/>
</dbReference>
<evidence type="ECO:0000256" key="9">
    <source>
        <dbReference type="ARBA" id="ARBA00023136"/>
    </source>
</evidence>
<proteinExistence type="inferred from homology"/>
<dbReference type="GO" id="GO:0009279">
    <property type="term" value="C:cell outer membrane"/>
    <property type="evidence" value="ECO:0007669"/>
    <property type="project" value="UniProtKB-SubCell"/>
</dbReference>
<sequence length="691" mass="77643">MAIIARITPWIILCVGGLAQSNVYAQSVEDIEHIVTTTSRVTTSANNRGYQVSTVSQQDLSFLSLQHVQEALNYIAGAGVQRGNGQEYLPALRSPVLTGAGACGGILAAEDGIALRAAGFCNINELFEAHSEMAQRIEVLKGPNSVLYGSNAIHGVINVITPDTTRGGGKLGVDYGSYGYHRVKFRQGKDNGDSGIGVNASITRDTGYRNDEGVDQEKVNVRHRRDFDTVTINSGLTYTHLEQDTAGYITGFESYKVPEIARSNPNPEAFRHAQSLRLWSKADMRFDNGSALSITPYYRSQDMDFRMHFLPGKPLEHNYQKGVGLLSQYRYFIHSHLYLDTGIDLEYTQGGLVQSQDGPTLGSDFLVETVPEGKHYDYDVDASLIAPYVALNWQYQQWDISLGARYERMSYDYTNNMLAGRTREDGSECGLGGCRYSRPESGDNQFNELSPKLSVSYQLSPSTRWFAGVSRGYRAPQATELYRLQRAQQVAELASVIATNVEFGVQQTLTNGDFTLALYSLTKDNVIYRDSNFFNINNGETWHRGVELTLNYQFTTNLDIAFAGSYARHTYEHSQLSGEVDIKGNDVDTAPKAQVNTRMGYTFTPRWRGEVEWQYVSSYFTDIENQHTYDGHGLLHLRLQYDWRADTTVTLRVNNLLDKAYADRADYTEFTEDRYFPGRPRSFMLSAMHRF</sequence>
<evidence type="ECO:0000256" key="1">
    <source>
        <dbReference type="ARBA" id="ARBA00004571"/>
    </source>
</evidence>
<evidence type="ECO:0000256" key="6">
    <source>
        <dbReference type="ARBA" id="ARBA00023004"/>
    </source>
</evidence>
<keyword evidence="4" id="KW-0410">Iron transport</keyword>
<dbReference type="PANTHER" id="PTHR32552:SF81">
    <property type="entry name" value="TONB-DEPENDENT OUTER MEMBRANE RECEPTOR"/>
    <property type="match status" value="1"/>
</dbReference>
<protein>
    <submittedName>
        <fullName evidence="16">TonB-dependent receptor</fullName>
    </submittedName>
</protein>
<dbReference type="InterPro" id="IPR000531">
    <property type="entry name" value="Beta-barrel_TonB"/>
</dbReference>
<reference evidence="16 17" key="1">
    <citation type="submission" date="2020-01" db="EMBL/GenBank/DDBJ databases">
        <authorList>
            <person name="Chen J."/>
            <person name="Zhu S."/>
            <person name="Yang J."/>
        </authorList>
    </citation>
    <scope>NUCLEOTIDE SEQUENCE [LARGE SCALE GENOMIC DNA]</scope>
    <source>
        <strain evidence="16 17">345S023</strain>
    </source>
</reference>
<keyword evidence="10 11" id="KW-0998">Cell outer membrane</keyword>
<evidence type="ECO:0000259" key="15">
    <source>
        <dbReference type="Pfam" id="PF07715"/>
    </source>
</evidence>
<keyword evidence="6" id="KW-0408">Iron</keyword>
<evidence type="ECO:0000256" key="3">
    <source>
        <dbReference type="ARBA" id="ARBA00022452"/>
    </source>
</evidence>
<keyword evidence="8 12" id="KW-0798">TonB box</keyword>
<evidence type="ECO:0000256" key="8">
    <source>
        <dbReference type="ARBA" id="ARBA00023077"/>
    </source>
</evidence>
<dbReference type="InterPro" id="IPR039426">
    <property type="entry name" value="TonB-dep_rcpt-like"/>
</dbReference>
<dbReference type="InterPro" id="IPR037066">
    <property type="entry name" value="Plug_dom_sf"/>
</dbReference>
<feature type="signal peptide" evidence="13">
    <location>
        <begin position="1"/>
        <end position="25"/>
    </location>
</feature>
<dbReference type="RefSeq" id="WP_163087555.1">
    <property type="nucleotide sequence ID" value="NZ_JAAAWN010000026.1"/>
</dbReference>
<dbReference type="Gene3D" id="2.170.130.10">
    <property type="entry name" value="TonB-dependent receptor, plug domain"/>
    <property type="match status" value="1"/>
</dbReference>
<evidence type="ECO:0000256" key="13">
    <source>
        <dbReference type="SAM" id="SignalP"/>
    </source>
</evidence>
<comment type="similarity">
    <text evidence="11 12">Belongs to the TonB-dependent receptor family.</text>
</comment>
<keyword evidence="13" id="KW-0732">Signal</keyword>
<evidence type="ECO:0000259" key="14">
    <source>
        <dbReference type="Pfam" id="PF00593"/>
    </source>
</evidence>
<organism evidence="16 17">
    <name type="scientific">Alteromonas profundi</name>
    <dbReference type="NCBI Taxonomy" id="2696062"/>
    <lineage>
        <taxon>Bacteria</taxon>
        <taxon>Pseudomonadati</taxon>
        <taxon>Pseudomonadota</taxon>
        <taxon>Gammaproteobacteria</taxon>
        <taxon>Alteromonadales</taxon>
        <taxon>Alteromonadaceae</taxon>
        <taxon>Alteromonas/Salinimonas group</taxon>
        <taxon>Alteromonas</taxon>
    </lineage>
</organism>
<dbReference type="SUPFAM" id="SSF56935">
    <property type="entry name" value="Porins"/>
    <property type="match status" value="1"/>
</dbReference>
<keyword evidence="16" id="KW-0675">Receptor</keyword>
<dbReference type="Pfam" id="PF00593">
    <property type="entry name" value="TonB_dep_Rec_b-barrel"/>
    <property type="match status" value="1"/>
</dbReference>
<dbReference type="InterPro" id="IPR036942">
    <property type="entry name" value="Beta-barrel_TonB_sf"/>
</dbReference>
<evidence type="ECO:0000313" key="17">
    <source>
        <dbReference type="Proteomes" id="UP000470213"/>
    </source>
</evidence>
<evidence type="ECO:0000313" key="16">
    <source>
        <dbReference type="EMBL" id="NDV92645.1"/>
    </source>
</evidence>
<keyword evidence="5 11" id="KW-0812">Transmembrane</keyword>
<dbReference type="InterPro" id="IPR012910">
    <property type="entry name" value="Plug_dom"/>
</dbReference>
<dbReference type="CDD" id="cd01347">
    <property type="entry name" value="ligand_gated_channel"/>
    <property type="match status" value="1"/>
</dbReference>
<dbReference type="Pfam" id="PF07715">
    <property type="entry name" value="Plug"/>
    <property type="match status" value="1"/>
</dbReference>
<feature type="domain" description="TonB-dependent receptor-like beta-barrel" evidence="14">
    <location>
        <begin position="174"/>
        <end position="656"/>
    </location>
</feature>
<keyword evidence="2 11" id="KW-0813">Transport</keyword>
<evidence type="ECO:0000256" key="5">
    <source>
        <dbReference type="ARBA" id="ARBA00022692"/>
    </source>
</evidence>
<evidence type="ECO:0000256" key="10">
    <source>
        <dbReference type="ARBA" id="ARBA00023237"/>
    </source>
</evidence>
<name>A0A7X5LNH8_9ALTE</name>
<gene>
    <name evidence="16" type="ORF">GTH32_15835</name>
</gene>
<accession>A0A7X5LNH8</accession>
<dbReference type="Gene3D" id="2.40.170.20">
    <property type="entry name" value="TonB-dependent receptor, beta-barrel domain"/>
    <property type="match status" value="1"/>
</dbReference>
<comment type="caution">
    <text evidence="16">The sequence shown here is derived from an EMBL/GenBank/DDBJ whole genome shotgun (WGS) entry which is preliminary data.</text>
</comment>
<keyword evidence="9 11" id="KW-0472">Membrane</keyword>
<evidence type="ECO:0000256" key="11">
    <source>
        <dbReference type="PROSITE-ProRule" id="PRU01360"/>
    </source>
</evidence>